<dbReference type="AlphaFoldDB" id="A0A850SVK7"/>
<evidence type="ECO:0000256" key="3">
    <source>
        <dbReference type="ARBA" id="ARBA00023295"/>
    </source>
</evidence>
<dbReference type="InterPro" id="IPR004888">
    <property type="entry name" value="Glycoside_hydrolase_63"/>
</dbReference>
<dbReference type="EMBL" id="JACADJ010000027">
    <property type="protein sequence ID" value="NWH05189.1"/>
    <property type="molecule type" value="Genomic_DNA"/>
</dbReference>
<organism evidence="5 6">
    <name type="scientific">Desulfobacter latus</name>
    <dbReference type="NCBI Taxonomy" id="2292"/>
    <lineage>
        <taxon>Bacteria</taxon>
        <taxon>Pseudomonadati</taxon>
        <taxon>Thermodesulfobacteriota</taxon>
        <taxon>Desulfobacteria</taxon>
        <taxon>Desulfobacterales</taxon>
        <taxon>Desulfobacteraceae</taxon>
        <taxon>Desulfobacter</taxon>
    </lineage>
</organism>
<dbReference type="GO" id="GO:0006487">
    <property type="term" value="P:protein N-linked glycosylation"/>
    <property type="evidence" value="ECO:0007669"/>
    <property type="project" value="TreeGrafter"/>
</dbReference>
<dbReference type="InterPro" id="IPR054491">
    <property type="entry name" value="MGH1-like_GH"/>
</dbReference>
<keyword evidence="2" id="KW-0378">Hydrolase</keyword>
<dbReference type="PANTHER" id="PTHR10412">
    <property type="entry name" value="MANNOSYL-OLIGOSACCHARIDE GLUCOSIDASE"/>
    <property type="match status" value="1"/>
</dbReference>
<dbReference type="Proteomes" id="UP000553343">
    <property type="component" value="Unassembled WGS sequence"/>
</dbReference>
<dbReference type="Gene3D" id="1.50.10.10">
    <property type="match status" value="1"/>
</dbReference>
<sequence length="895" mass="102690">MEITAEHQRLEAYRKRRANWKKWGPYLSERSWGTVREDYSADGSAWDYFPHDHARSRAYRWGEDGIAGISDRHQYICLALSLWNGRDPILKERMFGLNGAEGNHGEDVKEYYFYLDSTPTHSYMKMLYKYPQAGYPYADLVSENRRRGFKDFEYELLDTGVFDGDRYFDVVIEYAKAGPDDILAGITLINRGPDTAGCAALPCLWFRNTWSWGYETGPMNDVAGRPHLKQIKAPDVLSAVKIQHPAAGGYFWYIENADDLLFTDNETNAARFGNTPNAHPFVKDAFHRYLVDGETDAVNPAKEGTKVAALFDVDIDPGQLRTFRLRLARTGHEKPFAEFDAILAARQTEADEFYDSIQNPDLSANERDVQRQALAGLLWTKQFYYYNVEQWLQGDPGRPAPPASRRHGRNRKWAHLNNFDIISMPDKWEYPWFAAWDLAFHCIPLALVDADFAKRQLDLMAREWYMHPNGALPAYEWQFGDVNPPVHAWAAWRVYKIDAKQQGAADRSFLEGIFHKLLLNFTCWVNRKDMDGNNVFQGGFLGLDNISVFDRSAPLPTGGHIDQSDGTSWMGFYCLVMLKIALELARDNPVYQDTASKFFEHFLRIARAMTDECHGGKSLWDESDGFFYDVLHLPGGGYARLKVRSLVGLMPLLVVETLEPDLVNRMPDFKRRLNWFFENRLYLRDSGDVACVKAQGEHARRLLSVVNRERLIRTLKPMLDENEFLSPFGIRSISKFHQARPYHFHVNGRTHTISYQPAESESGLFGGNSNWRGPVWFPINYLLIESLQKYDHYYGDTLKVECPTGSGNMMTLGEVATELSRRLIRLFLPNGDGGRPIYGGQRMFQNNPHWCDHMLFYEYFHGDNGAGLGASHQTGWTGLVAKLIQQSGGWENKER</sequence>
<name>A0A850SVK7_9BACT</name>
<comment type="similarity">
    <text evidence="1">Belongs to the glycosyl hydrolase 63 family.</text>
</comment>
<reference evidence="5 6" key="1">
    <citation type="submission" date="2020-06" db="EMBL/GenBank/DDBJ databases">
        <title>High-quality draft genome of sulfate reducer Desulfobacter latus type strain AcrS2 isolated from marine sediment.</title>
        <authorList>
            <person name="Hoppe M."/>
            <person name="Larsen C.K."/>
            <person name="Marshall I.P.G."/>
            <person name="Schramm A."/>
            <person name="Marietou A.G."/>
        </authorList>
    </citation>
    <scope>NUCLEOTIDE SEQUENCE [LARGE SCALE GENOMIC DNA]</scope>
    <source>
        <strain evidence="5 6">AcRS2</strain>
    </source>
</reference>
<feature type="domain" description="Mannosylglycerate hydrolase MGH1-like glycoside hydrolase" evidence="4">
    <location>
        <begin position="430"/>
        <end position="535"/>
    </location>
</feature>
<evidence type="ECO:0000256" key="1">
    <source>
        <dbReference type="ARBA" id="ARBA00010833"/>
    </source>
</evidence>
<evidence type="ECO:0000313" key="6">
    <source>
        <dbReference type="Proteomes" id="UP000553343"/>
    </source>
</evidence>
<feature type="domain" description="Mannosylglycerate hydrolase MGH1-like glycoside hydrolase" evidence="4">
    <location>
        <begin position="705"/>
        <end position="874"/>
    </location>
</feature>
<evidence type="ECO:0000313" key="5">
    <source>
        <dbReference type="EMBL" id="NWH05189.1"/>
    </source>
</evidence>
<dbReference type="GO" id="GO:0004573">
    <property type="term" value="F:Glc3Man9GlcNAc2 oligosaccharide glucosidase activity"/>
    <property type="evidence" value="ECO:0007669"/>
    <property type="project" value="InterPro"/>
</dbReference>
<accession>A0A850SVK7</accession>
<dbReference type="SUPFAM" id="SSF48208">
    <property type="entry name" value="Six-hairpin glycosidases"/>
    <property type="match status" value="1"/>
</dbReference>
<keyword evidence="3" id="KW-0326">Glycosidase</keyword>
<dbReference type="Pfam" id="PF22422">
    <property type="entry name" value="MGH1-like_GH"/>
    <property type="match status" value="2"/>
</dbReference>
<gene>
    <name evidence="5" type="ORF">HXW94_09350</name>
</gene>
<dbReference type="PANTHER" id="PTHR10412:SF11">
    <property type="entry name" value="MANNOSYL-OLIGOSACCHARIDE GLUCOSIDASE"/>
    <property type="match status" value="1"/>
</dbReference>
<protein>
    <submittedName>
        <fullName evidence="5">Glucosidase</fullName>
    </submittedName>
</protein>
<evidence type="ECO:0000259" key="4">
    <source>
        <dbReference type="Pfam" id="PF22422"/>
    </source>
</evidence>
<comment type="caution">
    <text evidence="5">The sequence shown here is derived from an EMBL/GenBank/DDBJ whole genome shotgun (WGS) entry which is preliminary data.</text>
</comment>
<dbReference type="GO" id="GO:0009311">
    <property type="term" value="P:oligosaccharide metabolic process"/>
    <property type="evidence" value="ECO:0007669"/>
    <property type="project" value="InterPro"/>
</dbReference>
<keyword evidence="6" id="KW-1185">Reference proteome</keyword>
<dbReference type="RefSeq" id="WP_178366646.1">
    <property type="nucleotide sequence ID" value="NZ_JACADJ010000027.1"/>
</dbReference>
<evidence type="ECO:0000256" key="2">
    <source>
        <dbReference type="ARBA" id="ARBA00022801"/>
    </source>
</evidence>
<proteinExistence type="inferred from homology"/>
<dbReference type="InterPro" id="IPR012341">
    <property type="entry name" value="6hp_glycosidase-like_sf"/>
</dbReference>
<dbReference type="InterPro" id="IPR008928">
    <property type="entry name" value="6-hairpin_glycosidase_sf"/>
</dbReference>